<reference evidence="1" key="1">
    <citation type="submission" date="2023-06" db="EMBL/GenBank/DDBJ databases">
        <authorList>
            <consortium name="Lawrence Berkeley National Laboratory"/>
            <person name="Ahrendt S."/>
            <person name="Sahu N."/>
            <person name="Indic B."/>
            <person name="Wong-Bajracharya J."/>
            <person name="Merenyi Z."/>
            <person name="Ke H.-M."/>
            <person name="Monk M."/>
            <person name="Kocsube S."/>
            <person name="Drula E."/>
            <person name="Lipzen A."/>
            <person name="Balint B."/>
            <person name="Henrissat B."/>
            <person name="Andreopoulos B."/>
            <person name="Martin F.M."/>
            <person name="Harder C.B."/>
            <person name="Rigling D."/>
            <person name="Ford K.L."/>
            <person name="Foster G.D."/>
            <person name="Pangilinan J."/>
            <person name="Papanicolaou A."/>
            <person name="Barry K."/>
            <person name="LaButti K."/>
            <person name="Viragh M."/>
            <person name="Koriabine M."/>
            <person name="Yan M."/>
            <person name="Riley R."/>
            <person name="Champramary S."/>
            <person name="Plett K.L."/>
            <person name="Tsai I.J."/>
            <person name="Slot J."/>
            <person name="Sipos G."/>
            <person name="Plett J."/>
            <person name="Nagy L.G."/>
            <person name="Grigoriev I.V."/>
        </authorList>
    </citation>
    <scope>NUCLEOTIDE SEQUENCE</scope>
    <source>
        <strain evidence="1">HWK02</strain>
    </source>
</reference>
<evidence type="ECO:0000313" key="2">
    <source>
        <dbReference type="Proteomes" id="UP001175228"/>
    </source>
</evidence>
<accession>A0AA39QRF0</accession>
<organism evidence="1 2">
    <name type="scientific">Armillaria luteobubalina</name>
    <dbReference type="NCBI Taxonomy" id="153913"/>
    <lineage>
        <taxon>Eukaryota</taxon>
        <taxon>Fungi</taxon>
        <taxon>Dikarya</taxon>
        <taxon>Basidiomycota</taxon>
        <taxon>Agaricomycotina</taxon>
        <taxon>Agaricomycetes</taxon>
        <taxon>Agaricomycetidae</taxon>
        <taxon>Agaricales</taxon>
        <taxon>Marasmiineae</taxon>
        <taxon>Physalacriaceae</taxon>
        <taxon>Armillaria</taxon>
    </lineage>
</organism>
<dbReference type="AlphaFoldDB" id="A0AA39QRF0"/>
<proteinExistence type="predicted"/>
<dbReference type="Proteomes" id="UP001175228">
    <property type="component" value="Unassembled WGS sequence"/>
</dbReference>
<keyword evidence="2" id="KW-1185">Reference proteome</keyword>
<evidence type="ECO:0000313" key="1">
    <source>
        <dbReference type="EMBL" id="KAK0506541.1"/>
    </source>
</evidence>
<dbReference type="EMBL" id="JAUEPU010000001">
    <property type="protein sequence ID" value="KAK0506541.1"/>
    <property type="molecule type" value="Genomic_DNA"/>
</dbReference>
<comment type="caution">
    <text evidence="1">The sequence shown here is derived from an EMBL/GenBank/DDBJ whole genome shotgun (WGS) entry which is preliminary data.</text>
</comment>
<name>A0AA39QRF0_9AGAR</name>
<protein>
    <submittedName>
        <fullName evidence="1">Uncharacterized protein</fullName>
    </submittedName>
</protein>
<gene>
    <name evidence="1" type="ORF">EDD18DRAFT_1342935</name>
</gene>
<sequence length="140" mass="15898">MEKPLPRNIGIWLPKVERDDHDWCCGCCIERGFVRGLAVGGEEGIDRGGELVVKDTDGISHAFPIAACYQHPIPEDMYTLLGSDTFVPWDWADLPQYWVVGRRLPNTMFEKVSVFEIPDYNERQWLGKLGLTAEFRSALA</sequence>